<keyword evidence="2" id="KW-0812">Transmembrane</keyword>
<dbReference type="AlphaFoldDB" id="C7N0Y5"/>
<dbReference type="EMBL" id="CP001684">
    <property type="protein sequence ID" value="ACV23207.1"/>
    <property type="molecule type" value="Genomic_DNA"/>
</dbReference>
<feature type="transmembrane region" description="Helical" evidence="2">
    <location>
        <begin position="48"/>
        <end position="69"/>
    </location>
</feature>
<dbReference type="KEGG" id="shi:Shel_21970"/>
<evidence type="ECO:0000256" key="1">
    <source>
        <dbReference type="SAM" id="MobiDB-lite"/>
    </source>
</evidence>
<proteinExistence type="predicted"/>
<keyword evidence="5" id="KW-1185">Reference proteome</keyword>
<evidence type="ECO:0000259" key="3">
    <source>
        <dbReference type="Pfam" id="PF13240"/>
    </source>
</evidence>
<keyword evidence="2" id="KW-1133">Transmembrane helix</keyword>
<evidence type="ECO:0000313" key="4">
    <source>
        <dbReference type="EMBL" id="ACV23207.1"/>
    </source>
</evidence>
<dbReference type="HOGENOM" id="CLU_688673_0_0_11"/>
<sequence>MYCQQCGNQIPDNVRFCNNCGAPTGAAQTPGISQAQQMAPAAPKKSKVPIVIAAVAAVALIAGIGVFALTRGSGAEVEEAAINIAVEADGLDGEGSPVPVCVKGRTAEGDKVDQELFATTDEPASVNLEPGEYKVSVPASPIAAGGEMYDVPDDVAVVSVDKKGGISYDTEDADGESAISGVENEMNVRLIEADPDGVRDDELDAALEWAQKAVDEGLLSEGQLEDLKMAAMYWTHRAADSKPAAEEAPEPEAEEKTEPEKTVEPEPAESGLDDEAMIKVASDFCWSFFSQWSLDESGTMTIVEGDPWMAYIEPGSNASWAFDFEGPLYLGAAPNADSVELTTEGQPDNVVKATVRFWATQSMVSADQWAQMQADGPDNTITVYLTIGESGLITDIATEW</sequence>
<dbReference type="eggNOG" id="ENOG502ZVAY">
    <property type="taxonomic scope" value="Bacteria"/>
</dbReference>
<evidence type="ECO:0000313" key="5">
    <source>
        <dbReference type="Proteomes" id="UP000002026"/>
    </source>
</evidence>
<accession>C7N0Y5</accession>
<feature type="compositionally biased region" description="Basic and acidic residues" evidence="1">
    <location>
        <begin position="254"/>
        <end position="264"/>
    </location>
</feature>
<dbReference type="STRING" id="471855.Shel_21970"/>
<keyword evidence="2" id="KW-0472">Membrane</keyword>
<dbReference type="Pfam" id="PF13240">
    <property type="entry name" value="Zn_Ribbon_1"/>
    <property type="match status" value="1"/>
</dbReference>
<organism evidence="4 5">
    <name type="scientific">Slackia heliotrinireducens (strain ATCC 29202 / DSM 20476 / NCTC 11029 / RHS 1)</name>
    <name type="common">Peptococcus heliotrinreducens</name>
    <dbReference type="NCBI Taxonomy" id="471855"/>
    <lineage>
        <taxon>Bacteria</taxon>
        <taxon>Bacillati</taxon>
        <taxon>Actinomycetota</taxon>
        <taxon>Coriobacteriia</taxon>
        <taxon>Eggerthellales</taxon>
        <taxon>Eggerthellaceae</taxon>
        <taxon>Slackia</taxon>
    </lineage>
</organism>
<feature type="region of interest" description="Disordered" evidence="1">
    <location>
        <begin position="238"/>
        <end position="274"/>
    </location>
</feature>
<dbReference type="InterPro" id="IPR026870">
    <property type="entry name" value="Zinc_ribbon_dom"/>
</dbReference>
<protein>
    <recommendedName>
        <fullName evidence="3">Zinc-ribbon domain-containing protein</fullName>
    </recommendedName>
</protein>
<name>C7N0Y5_SLAHD</name>
<evidence type="ECO:0000256" key="2">
    <source>
        <dbReference type="SAM" id="Phobius"/>
    </source>
</evidence>
<feature type="domain" description="Zinc-ribbon" evidence="3">
    <location>
        <begin position="2"/>
        <end position="23"/>
    </location>
</feature>
<dbReference type="RefSeq" id="WP_012799307.1">
    <property type="nucleotide sequence ID" value="NC_013165.1"/>
</dbReference>
<reference evidence="4 5" key="1">
    <citation type="journal article" date="2009" name="Stand. Genomic Sci.">
        <title>Complete genome sequence of Slackia heliotrinireducens type strain (RHS 1).</title>
        <authorList>
            <person name="Pukall R."/>
            <person name="Lapidus A."/>
            <person name="Nolan M."/>
            <person name="Copeland A."/>
            <person name="Glavina Del Rio T."/>
            <person name="Lucas S."/>
            <person name="Chen F."/>
            <person name="Tice H."/>
            <person name="Cheng J.F."/>
            <person name="Chertkov O."/>
            <person name="Bruce D."/>
            <person name="Goodwin L."/>
            <person name="Kuske C."/>
            <person name="Brettin T."/>
            <person name="Detter J.C."/>
            <person name="Han C."/>
            <person name="Pitluck S."/>
            <person name="Pati A."/>
            <person name="Mavrommatis K."/>
            <person name="Ivanova N."/>
            <person name="Ovchinnikova G."/>
            <person name="Chen A."/>
            <person name="Palaniappan K."/>
            <person name="Schneider S."/>
            <person name="Rohde M."/>
            <person name="Chain P."/>
            <person name="D'haeseleer P."/>
            <person name="Goker M."/>
            <person name="Bristow J."/>
            <person name="Eisen J.A."/>
            <person name="Markowitz V."/>
            <person name="Kyrpides N.C."/>
            <person name="Klenk H.P."/>
            <person name="Hugenholtz P."/>
        </authorList>
    </citation>
    <scope>NUCLEOTIDE SEQUENCE [LARGE SCALE GENOMIC DNA]</scope>
    <source>
        <strain evidence="5">ATCC 29202 / DSM 20476 / NCTC 11029 / RHS 1</strain>
    </source>
</reference>
<gene>
    <name evidence="4" type="ordered locus">Shel_21970</name>
</gene>
<dbReference type="Proteomes" id="UP000002026">
    <property type="component" value="Chromosome"/>
</dbReference>